<feature type="active site" description="Nucleophile" evidence="9">
    <location>
        <position position="444"/>
    </location>
</feature>
<dbReference type="PANTHER" id="PTHR30582:SF24">
    <property type="entry name" value="L,D-TRANSPEPTIDASE ERFK_SRFK-RELATED"/>
    <property type="match status" value="1"/>
</dbReference>
<dbReference type="GO" id="GO:0071972">
    <property type="term" value="F:peptidoglycan L,D-transpeptidase activity"/>
    <property type="evidence" value="ECO:0007669"/>
    <property type="project" value="TreeGrafter"/>
</dbReference>
<keyword evidence="5" id="KW-0378">Hydrolase</keyword>
<evidence type="ECO:0000256" key="2">
    <source>
        <dbReference type="ARBA" id="ARBA00005992"/>
    </source>
</evidence>
<dbReference type="EMBL" id="JACJVP010000045">
    <property type="protein sequence ID" value="MBB6674328.1"/>
    <property type="molecule type" value="Genomic_DNA"/>
</dbReference>
<dbReference type="UniPathway" id="UPA00219"/>
<dbReference type="GO" id="GO:0008360">
    <property type="term" value="P:regulation of cell shape"/>
    <property type="evidence" value="ECO:0007669"/>
    <property type="project" value="UniProtKB-UniRule"/>
</dbReference>
<evidence type="ECO:0000256" key="11">
    <source>
        <dbReference type="SAM" id="Phobius"/>
    </source>
</evidence>
<keyword evidence="7 9" id="KW-0573">Peptidoglycan synthesis</keyword>
<evidence type="ECO:0000313" key="14">
    <source>
        <dbReference type="Proteomes" id="UP000547209"/>
    </source>
</evidence>
<keyword evidence="11" id="KW-0472">Membrane</keyword>
<dbReference type="GO" id="GO:0018104">
    <property type="term" value="P:peptidoglycan-protein cross-linking"/>
    <property type="evidence" value="ECO:0007669"/>
    <property type="project" value="TreeGrafter"/>
</dbReference>
<dbReference type="InterPro" id="IPR005490">
    <property type="entry name" value="LD_TPept_cat_dom"/>
</dbReference>
<dbReference type="GO" id="GO:0016757">
    <property type="term" value="F:glycosyltransferase activity"/>
    <property type="evidence" value="ECO:0007669"/>
    <property type="project" value="UniProtKB-KW"/>
</dbReference>
<keyword evidence="8 9" id="KW-0961">Cell wall biogenesis/degradation</keyword>
<dbReference type="AlphaFoldDB" id="A0A7X0RVA0"/>
<evidence type="ECO:0000259" key="12">
    <source>
        <dbReference type="PROSITE" id="PS52029"/>
    </source>
</evidence>
<feature type="domain" description="L,D-TPase catalytic" evidence="12">
    <location>
        <begin position="357"/>
        <end position="468"/>
    </location>
</feature>
<reference evidence="13 14" key="1">
    <citation type="submission" date="2020-08" db="EMBL/GenBank/DDBJ databases">
        <title>Cohnella phylogeny.</title>
        <authorList>
            <person name="Dunlap C."/>
        </authorList>
    </citation>
    <scope>NUCLEOTIDE SEQUENCE [LARGE SCALE GENOMIC DNA]</scope>
    <source>
        <strain evidence="13 14">DSM 28246</strain>
    </source>
</reference>
<evidence type="ECO:0000256" key="10">
    <source>
        <dbReference type="SAM" id="MobiDB-lite"/>
    </source>
</evidence>
<evidence type="ECO:0000256" key="6">
    <source>
        <dbReference type="ARBA" id="ARBA00022960"/>
    </source>
</evidence>
<comment type="caution">
    <text evidence="13">The sequence shown here is derived from an EMBL/GenBank/DDBJ whole genome shotgun (WGS) entry which is preliminary data.</text>
</comment>
<keyword evidence="3" id="KW-0328">Glycosyltransferase</keyword>
<keyword evidence="6 9" id="KW-0133">Cell shape</keyword>
<dbReference type="RefSeq" id="WP_185672181.1">
    <property type="nucleotide sequence ID" value="NZ_JACJVP010000045.1"/>
</dbReference>
<dbReference type="GO" id="GO:0005576">
    <property type="term" value="C:extracellular region"/>
    <property type="evidence" value="ECO:0007669"/>
    <property type="project" value="TreeGrafter"/>
</dbReference>
<dbReference type="CDD" id="cd16913">
    <property type="entry name" value="YkuD_like"/>
    <property type="match status" value="1"/>
</dbReference>
<evidence type="ECO:0000256" key="8">
    <source>
        <dbReference type="ARBA" id="ARBA00023316"/>
    </source>
</evidence>
<comment type="pathway">
    <text evidence="1 9">Cell wall biogenesis; peptidoglycan biosynthesis.</text>
</comment>
<feature type="active site" description="Proton donor/acceptor" evidence="9">
    <location>
        <position position="428"/>
    </location>
</feature>
<keyword evidence="11" id="KW-1133">Transmembrane helix</keyword>
<dbReference type="SUPFAM" id="SSF141523">
    <property type="entry name" value="L,D-transpeptidase catalytic domain-like"/>
    <property type="match status" value="1"/>
</dbReference>
<evidence type="ECO:0000256" key="7">
    <source>
        <dbReference type="ARBA" id="ARBA00022984"/>
    </source>
</evidence>
<dbReference type="Gene3D" id="2.40.440.10">
    <property type="entry name" value="L,D-transpeptidase catalytic domain-like"/>
    <property type="match status" value="1"/>
</dbReference>
<evidence type="ECO:0000256" key="9">
    <source>
        <dbReference type="PROSITE-ProRule" id="PRU01373"/>
    </source>
</evidence>
<accession>A0A7X0RVA0</accession>
<feature type="region of interest" description="Disordered" evidence="10">
    <location>
        <begin position="318"/>
        <end position="351"/>
    </location>
</feature>
<gene>
    <name evidence="13" type="ORF">H7C19_26955</name>
</gene>
<dbReference type="Proteomes" id="UP000547209">
    <property type="component" value="Unassembled WGS sequence"/>
</dbReference>
<keyword evidence="14" id="KW-1185">Reference proteome</keyword>
<evidence type="ECO:0000256" key="5">
    <source>
        <dbReference type="ARBA" id="ARBA00022801"/>
    </source>
</evidence>
<dbReference type="PANTHER" id="PTHR30582">
    <property type="entry name" value="L,D-TRANSPEPTIDASE"/>
    <property type="match status" value="1"/>
</dbReference>
<sequence length="502" mass="53393">MSKDDRLNKQIDQFYEQVPEVPDAHPMKDYLLKHENNQMAWYLLGKQYMARGETAKANYCFRQAGPVYEAFEEKANPLAGDAADGTGGAGRTRRRRRGVLLAAGGGLLLALGLLLAGDRAHAPTSAEAMAPPAKTQPGDATAAPQSPAGSDAPPQAAGKATPGGGGPQIALVAGASEPAGDGRRALGELLLHRETAAPSLLVETPVLGKWTDWQRSGRPLAQVRPAGKQAAAAVDWFAPGWCPCNTAQDGAPAAKQVRAWKPLQEGKLMLRSAVVHYKERTGKWPSSLSSLAGAYPNNAVAGTNEALEGWFKAIRDESGAASAPKQPDDAGWPSDGGPADGQGKPAGRLSPLTERTLEIRIDKTRHRLAVVAGDVLLRNYAIGIGAKDTPTPEGSFEITEKVRNPNGRADGAFGSRGMTLSDTLYAIHGTDEPDSIGKSESLGCIRMKREDLEELYDLAPLGTKVTIAQGGLPSELRAPAERFRLKPAQDETNPRKTYKWLN</sequence>
<proteinExistence type="inferred from homology"/>
<dbReference type="GO" id="GO:0071555">
    <property type="term" value="P:cell wall organization"/>
    <property type="evidence" value="ECO:0007669"/>
    <property type="project" value="UniProtKB-UniRule"/>
</dbReference>
<protein>
    <submittedName>
        <fullName evidence="13">L,D-transpeptidase family protein</fullName>
    </submittedName>
</protein>
<dbReference type="InterPro" id="IPR050979">
    <property type="entry name" value="LD-transpeptidase"/>
</dbReference>
<feature type="transmembrane region" description="Helical" evidence="11">
    <location>
        <begin position="99"/>
        <end position="117"/>
    </location>
</feature>
<name>A0A7X0RVA0_9BACL</name>
<evidence type="ECO:0000256" key="4">
    <source>
        <dbReference type="ARBA" id="ARBA00022679"/>
    </source>
</evidence>
<feature type="region of interest" description="Disordered" evidence="10">
    <location>
        <begin position="124"/>
        <end position="172"/>
    </location>
</feature>
<dbReference type="Pfam" id="PF03734">
    <property type="entry name" value="YkuD"/>
    <property type="match status" value="1"/>
</dbReference>
<dbReference type="InterPro" id="IPR038063">
    <property type="entry name" value="Transpep_catalytic_dom"/>
</dbReference>
<keyword evidence="4" id="KW-0808">Transferase</keyword>
<dbReference type="PROSITE" id="PS52029">
    <property type="entry name" value="LD_TPASE"/>
    <property type="match status" value="1"/>
</dbReference>
<keyword evidence="11" id="KW-0812">Transmembrane</keyword>
<comment type="similarity">
    <text evidence="2">Belongs to the YkuD family.</text>
</comment>
<organism evidence="13 14">
    <name type="scientific">Cohnella nanjingensis</name>
    <dbReference type="NCBI Taxonomy" id="1387779"/>
    <lineage>
        <taxon>Bacteria</taxon>
        <taxon>Bacillati</taxon>
        <taxon>Bacillota</taxon>
        <taxon>Bacilli</taxon>
        <taxon>Bacillales</taxon>
        <taxon>Paenibacillaceae</taxon>
        <taxon>Cohnella</taxon>
    </lineage>
</organism>
<evidence type="ECO:0000256" key="1">
    <source>
        <dbReference type="ARBA" id="ARBA00004752"/>
    </source>
</evidence>
<evidence type="ECO:0000256" key="3">
    <source>
        <dbReference type="ARBA" id="ARBA00022676"/>
    </source>
</evidence>
<evidence type="ECO:0000313" key="13">
    <source>
        <dbReference type="EMBL" id="MBB6674328.1"/>
    </source>
</evidence>